<accession>A0ABR3DRV6</accession>
<protein>
    <submittedName>
        <fullName evidence="3">Uncharacterized protein</fullName>
    </submittedName>
</protein>
<feature type="region of interest" description="Disordered" evidence="1">
    <location>
        <begin position="227"/>
        <end position="248"/>
    </location>
</feature>
<keyword evidence="2" id="KW-1133">Transmembrane helix</keyword>
<comment type="caution">
    <text evidence="3">The sequence shown here is derived from an EMBL/GenBank/DDBJ whole genome shotgun (WGS) entry which is preliminary data.</text>
</comment>
<organism evidence="3 4">
    <name type="scientific">Neurospora intermedia</name>
    <dbReference type="NCBI Taxonomy" id="5142"/>
    <lineage>
        <taxon>Eukaryota</taxon>
        <taxon>Fungi</taxon>
        <taxon>Dikarya</taxon>
        <taxon>Ascomycota</taxon>
        <taxon>Pezizomycotina</taxon>
        <taxon>Sordariomycetes</taxon>
        <taxon>Sordariomycetidae</taxon>
        <taxon>Sordariales</taxon>
        <taxon>Sordariaceae</taxon>
        <taxon>Neurospora</taxon>
    </lineage>
</organism>
<proteinExistence type="predicted"/>
<feature type="compositionally biased region" description="Basic and acidic residues" evidence="1">
    <location>
        <begin position="348"/>
        <end position="359"/>
    </location>
</feature>
<feature type="region of interest" description="Disordered" evidence="1">
    <location>
        <begin position="348"/>
        <end position="392"/>
    </location>
</feature>
<keyword evidence="4" id="KW-1185">Reference proteome</keyword>
<keyword evidence="2" id="KW-0472">Membrane</keyword>
<reference evidence="3 4" key="1">
    <citation type="submission" date="2023-09" db="EMBL/GenBank/DDBJ databases">
        <title>Multi-omics analysis of a traditional fermented food reveals byproduct-associated fungal strains for waste-to-food upcycling.</title>
        <authorList>
            <consortium name="Lawrence Berkeley National Laboratory"/>
            <person name="Rekdal V.M."/>
            <person name="Villalobos-Escobedo J.M."/>
            <person name="Rodriguez-Valeron N."/>
            <person name="Garcia M.O."/>
            <person name="Vasquez D.P."/>
            <person name="Damayanti I."/>
            <person name="Sorensen P.M."/>
            <person name="Baidoo E.E."/>
            <person name="De Carvalho A.C."/>
            <person name="Riley R."/>
            <person name="Lipzen A."/>
            <person name="He G."/>
            <person name="Yan M."/>
            <person name="Haridas S."/>
            <person name="Daum C."/>
            <person name="Yoshinaga Y."/>
            <person name="Ng V."/>
            <person name="Grigoriev I.V."/>
            <person name="Munk R."/>
            <person name="Nuraida L."/>
            <person name="Wijaya C.H."/>
            <person name="Morales P.-C."/>
            <person name="Keasling J.D."/>
        </authorList>
    </citation>
    <scope>NUCLEOTIDE SEQUENCE [LARGE SCALE GENOMIC DNA]</scope>
    <source>
        <strain evidence="3 4">FGSC 2613</strain>
    </source>
</reference>
<dbReference type="EMBL" id="JAVLET010000001">
    <property type="protein sequence ID" value="KAL0475077.1"/>
    <property type="molecule type" value="Genomic_DNA"/>
</dbReference>
<evidence type="ECO:0000256" key="2">
    <source>
        <dbReference type="SAM" id="Phobius"/>
    </source>
</evidence>
<dbReference type="Proteomes" id="UP001451303">
    <property type="component" value="Unassembled WGS sequence"/>
</dbReference>
<sequence length="392" mass="42757">MRSQSFILPAQETQVSGSTPGLLPVLYLSTSTYSSTQAVNTSNELTDQFVQIRYTNLKFTVFFSNQIGLAGLSVEPRGSELKHSPKPRTDSFFYTSTISPVVSFHLSPLPFFPLSHNRLSSSPPRSSFHAVYSLLLLPLLHKASRKPARWTRSLSPPIVGSSIFTAAGIVDAIDAISPSPGIALVATLIFKLLVWADCALLAELNVSPDVETTTDTMAPHAANIHVPGSAGPCNRRPNKPSSKPGWTGMPGIPGTFSHNVVVQQLSIDPTPLVIILFLFFFVTFFGLTLLATSKHMHHAHKQGVLYAVGSITRKWLNRAKALEQSTARCSGFTRGARTCWTTRAVRGRINDNPDYDNRPCVKRTPAFPNPSSRQQTTSKQLDDPAGQQGPDH</sequence>
<gene>
    <name evidence="3" type="ORF">QR685DRAFT_577750</name>
</gene>
<evidence type="ECO:0000256" key="1">
    <source>
        <dbReference type="SAM" id="MobiDB-lite"/>
    </source>
</evidence>
<evidence type="ECO:0000313" key="4">
    <source>
        <dbReference type="Proteomes" id="UP001451303"/>
    </source>
</evidence>
<evidence type="ECO:0000313" key="3">
    <source>
        <dbReference type="EMBL" id="KAL0475077.1"/>
    </source>
</evidence>
<keyword evidence="2" id="KW-0812">Transmembrane</keyword>
<feature type="compositionally biased region" description="Polar residues" evidence="1">
    <location>
        <begin position="369"/>
        <end position="379"/>
    </location>
</feature>
<name>A0ABR3DRV6_NEUIN</name>
<feature type="transmembrane region" description="Helical" evidence="2">
    <location>
        <begin position="272"/>
        <end position="292"/>
    </location>
</feature>